<feature type="domain" description="RING-type" evidence="12">
    <location>
        <begin position="133"/>
        <end position="347"/>
    </location>
</feature>
<comment type="caution">
    <text evidence="13">The sequence shown here is derived from an EMBL/GenBank/DDBJ whole genome shotgun (WGS) entry which is preliminary data.</text>
</comment>
<evidence type="ECO:0000256" key="5">
    <source>
        <dbReference type="ARBA" id="ARBA00022737"/>
    </source>
</evidence>
<dbReference type="InterPro" id="IPR048962">
    <property type="entry name" value="ARIH1-like_UBL"/>
</dbReference>
<evidence type="ECO:0000256" key="8">
    <source>
        <dbReference type="ARBA" id="ARBA00022833"/>
    </source>
</evidence>
<dbReference type="InterPro" id="IPR001841">
    <property type="entry name" value="Znf_RING"/>
</dbReference>
<evidence type="ECO:0000256" key="2">
    <source>
        <dbReference type="ARBA" id="ARBA00012251"/>
    </source>
</evidence>
<evidence type="ECO:0000313" key="13">
    <source>
        <dbReference type="EMBL" id="KAF9150939.1"/>
    </source>
</evidence>
<evidence type="ECO:0000313" key="14">
    <source>
        <dbReference type="Proteomes" id="UP000748756"/>
    </source>
</evidence>
<dbReference type="Gene3D" id="1.20.120.1750">
    <property type="match status" value="1"/>
</dbReference>
<dbReference type="InterPro" id="IPR045840">
    <property type="entry name" value="Ariadne"/>
</dbReference>
<dbReference type="EMBL" id="JAAAUQ010000367">
    <property type="protein sequence ID" value="KAF9150939.1"/>
    <property type="molecule type" value="Genomic_DNA"/>
</dbReference>
<evidence type="ECO:0000259" key="12">
    <source>
        <dbReference type="PROSITE" id="PS51873"/>
    </source>
</evidence>
<evidence type="ECO:0000256" key="6">
    <source>
        <dbReference type="ARBA" id="ARBA00022771"/>
    </source>
</evidence>
<name>A0A9P5S1D2_9FUNG</name>
<evidence type="ECO:0000259" key="11">
    <source>
        <dbReference type="PROSITE" id="PS50089"/>
    </source>
</evidence>
<dbReference type="Pfam" id="PF22191">
    <property type="entry name" value="IBR_1"/>
    <property type="match status" value="1"/>
</dbReference>
<dbReference type="PANTHER" id="PTHR11685">
    <property type="entry name" value="RBR FAMILY RING FINGER AND IBR DOMAIN-CONTAINING"/>
    <property type="match status" value="1"/>
</dbReference>
<dbReference type="PROSITE" id="PS51873">
    <property type="entry name" value="TRIAD"/>
    <property type="match status" value="1"/>
</dbReference>
<dbReference type="EC" id="2.3.2.31" evidence="2"/>
<dbReference type="SMART" id="SM00184">
    <property type="entry name" value="RING"/>
    <property type="match status" value="3"/>
</dbReference>
<dbReference type="GO" id="GO:0008270">
    <property type="term" value="F:zinc ion binding"/>
    <property type="evidence" value="ECO:0007669"/>
    <property type="project" value="UniProtKB-KW"/>
</dbReference>
<dbReference type="Pfam" id="PF01485">
    <property type="entry name" value="IBR"/>
    <property type="match status" value="1"/>
</dbReference>
<gene>
    <name evidence="13" type="ORF">BG015_007243</name>
</gene>
<feature type="region of interest" description="Disordered" evidence="10">
    <location>
        <begin position="1"/>
        <end position="44"/>
    </location>
</feature>
<dbReference type="PROSITE" id="PS00518">
    <property type="entry name" value="ZF_RING_1"/>
    <property type="match status" value="1"/>
</dbReference>
<keyword evidence="4" id="KW-0479">Metal-binding</keyword>
<dbReference type="SMART" id="SM00647">
    <property type="entry name" value="IBR"/>
    <property type="match status" value="2"/>
</dbReference>
<feature type="domain" description="RING-type" evidence="11">
    <location>
        <begin position="137"/>
        <end position="183"/>
    </location>
</feature>
<dbReference type="InterPro" id="IPR013083">
    <property type="entry name" value="Znf_RING/FYVE/PHD"/>
</dbReference>
<dbReference type="InterPro" id="IPR044066">
    <property type="entry name" value="TRIAD_supradom"/>
</dbReference>
<dbReference type="Pfam" id="PF21235">
    <property type="entry name" value="UBA_ARI1"/>
    <property type="match status" value="1"/>
</dbReference>
<dbReference type="PROSITE" id="PS50089">
    <property type="entry name" value="ZF_RING_2"/>
    <property type="match status" value="1"/>
</dbReference>
<evidence type="ECO:0000256" key="9">
    <source>
        <dbReference type="PROSITE-ProRule" id="PRU00175"/>
    </source>
</evidence>
<dbReference type="FunFam" id="3.30.40.10:FF:000019">
    <property type="entry name" value="RBR-type E3 ubiquitin transferase"/>
    <property type="match status" value="1"/>
</dbReference>
<dbReference type="CDD" id="cd20346">
    <property type="entry name" value="BRcat_RBR_ANKIB1"/>
    <property type="match status" value="1"/>
</dbReference>
<organism evidence="13 14">
    <name type="scientific">Linnemannia schmuckeri</name>
    <dbReference type="NCBI Taxonomy" id="64567"/>
    <lineage>
        <taxon>Eukaryota</taxon>
        <taxon>Fungi</taxon>
        <taxon>Fungi incertae sedis</taxon>
        <taxon>Mucoromycota</taxon>
        <taxon>Mortierellomycotina</taxon>
        <taxon>Mortierellomycetes</taxon>
        <taxon>Mortierellales</taxon>
        <taxon>Mortierellaceae</taxon>
        <taxon>Linnemannia</taxon>
    </lineage>
</organism>
<keyword evidence="3" id="KW-0808">Transferase</keyword>
<keyword evidence="5" id="KW-0677">Repeat</keyword>
<protein>
    <recommendedName>
        <fullName evidence="2">RBR-type E3 ubiquitin transferase</fullName>
        <ecNumber evidence="2">2.3.2.31</ecNumber>
    </recommendedName>
</protein>
<proteinExistence type="predicted"/>
<comment type="catalytic activity">
    <reaction evidence="1">
        <text>[E2 ubiquitin-conjugating enzyme]-S-ubiquitinyl-L-cysteine + [acceptor protein]-L-lysine = [E2 ubiquitin-conjugating enzyme]-L-cysteine + [acceptor protein]-N(6)-ubiquitinyl-L-lysine.</text>
        <dbReference type="EC" id="2.3.2.31"/>
    </reaction>
</comment>
<dbReference type="InterPro" id="IPR017907">
    <property type="entry name" value="Znf_RING_CS"/>
</dbReference>
<dbReference type="Proteomes" id="UP000748756">
    <property type="component" value="Unassembled WGS sequence"/>
</dbReference>
<dbReference type="Pfam" id="PF19422">
    <property type="entry name" value="Ariadne"/>
    <property type="match status" value="1"/>
</dbReference>
<dbReference type="InterPro" id="IPR031127">
    <property type="entry name" value="E3_UB_ligase_RBR"/>
</dbReference>
<feature type="compositionally biased region" description="Acidic residues" evidence="10">
    <location>
        <begin position="7"/>
        <end position="37"/>
    </location>
</feature>
<dbReference type="Gene3D" id="3.30.40.10">
    <property type="entry name" value="Zinc/RING finger domain, C3HC4 (zinc finger)"/>
    <property type="match status" value="1"/>
</dbReference>
<dbReference type="OrthoDB" id="10009520at2759"/>
<keyword evidence="6 9" id="KW-0863">Zinc-finger</keyword>
<accession>A0A9P5S1D2</accession>
<evidence type="ECO:0000256" key="4">
    <source>
        <dbReference type="ARBA" id="ARBA00022723"/>
    </source>
</evidence>
<dbReference type="GO" id="GO:0016567">
    <property type="term" value="P:protein ubiquitination"/>
    <property type="evidence" value="ECO:0007669"/>
    <property type="project" value="InterPro"/>
</dbReference>
<dbReference type="InterPro" id="IPR002867">
    <property type="entry name" value="IBR_dom"/>
</dbReference>
<evidence type="ECO:0000256" key="7">
    <source>
        <dbReference type="ARBA" id="ARBA00022786"/>
    </source>
</evidence>
<evidence type="ECO:0000256" key="10">
    <source>
        <dbReference type="SAM" id="MobiDB-lite"/>
    </source>
</evidence>
<dbReference type="CDD" id="cd20356">
    <property type="entry name" value="Rcat_RBR_HHARI-like"/>
    <property type="match status" value="1"/>
</dbReference>
<sequence>MSSGSLSDDDFAGSSDFEDDYYGSDDEGSEMDFEQTEDIGFSDLTDEKERKKAYEVDFKVVPLPDIISAQANASNHVAGILDLSTEQAAALLRSFKWNKERLIERYMENPQEILDQAGVVLDSDKITITQRPAGFLCEICYDDSPVGGALGLSCGHVFCHGCYEQYLTQKINEEGECRRILCPESGCSVLVDEANIKRIISPSTLTKYKRLQDKAYIADLDNLRWCPAPNCENAVECCLPHQNFDTIVPTVSCACGHDFCFGCGLDNHQPASCGLVKMWQKKCADDSETANWISANTKECGKCQSTIEKNGGCNHMTCRKCKYEFCWVCMGPWSEHGSSWYNCNRFEENSSADARDQQAKSRASLERYLHYYNRFANHEQSAKLDRDLYMKTEKKMEEMQRTSELSWIEVQFLKKAVDVLTSCRMTLRWTYAFAYYLVKDNITELFEDNQRDLEVAVEALSELLEKPIEKEKIAELRQQVLNKTVYVASRREVVLDDTAKGLVEGRWKYFCEVPSIVVGK</sequence>
<keyword evidence="8" id="KW-0862">Zinc</keyword>
<reference evidence="13" key="1">
    <citation type="journal article" date="2020" name="Fungal Divers.">
        <title>Resolving the Mortierellaceae phylogeny through synthesis of multi-gene phylogenetics and phylogenomics.</title>
        <authorList>
            <person name="Vandepol N."/>
            <person name="Liber J."/>
            <person name="Desiro A."/>
            <person name="Na H."/>
            <person name="Kennedy M."/>
            <person name="Barry K."/>
            <person name="Grigoriev I.V."/>
            <person name="Miller A.N."/>
            <person name="O'Donnell K."/>
            <person name="Stajich J.E."/>
            <person name="Bonito G."/>
        </authorList>
    </citation>
    <scope>NUCLEOTIDE SEQUENCE</scope>
    <source>
        <strain evidence="13">NRRL 6426</strain>
    </source>
</reference>
<keyword evidence="7" id="KW-0833">Ubl conjugation pathway</keyword>
<dbReference type="AlphaFoldDB" id="A0A9P5S1D2"/>
<dbReference type="FunFam" id="1.20.120.1750:FF:000007">
    <property type="entry name" value="RBR-type E3 ubiquitin transferase"/>
    <property type="match status" value="1"/>
</dbReference>
<evidence type="ECO:0000256" key="1">
    <source>
        <dbReference type="ARBA" id="ARBA00001798"/>
    </source>
</evidence>
<dbReference type="SUPFAM" id="SSF57850">
    <property type="entry name" value="RING/U-box"/>
    <property type="match status" value="3"/>
</dbReference>
<keyword evidence="14" id="KW-1185">Reference proteome</keyword>
<dbReference type="GO" id="GO:0061630">
    <property type="term" value="F:ubiquitin protein ligase activity"/>
    <property type="evidence" value="ECO:0007669"/>
    <property type="project" value="UniProtKB-EC"/>
</dbReference>
<evidence type="ECO:0000256" key="3">
    <source>
        <dbReference type="ARBA" id="ARBA00022679"/>
    </source>
</evidence>